<organism evidence="3 4">
    <name type="scientific">Capillimicrobium parvum</name>
    <dbReference type="NCBI Taxonomy" id="2884022"/>
    <lineage>
        <taxon>Bacteria</taxon>
        <taxon>Bacillati</taxon>
        <taxon>Actinomycetota</taxon>
        <taxon>Thermoleophilia</taxon>
        <taxon>Solirubrobacterales</taxon>
        <taxon>Capillimicrobiaceae</taxon>
        <taxon>Capillimicrobium</taxon>
    </lineage>
</organism>
<accession>A0A9E6XU23</accession>
<proteinExistence type="predicted"/>
<dbReference type="RefSeq" id="WP_259314123.1">
    <property type="nucleotide sequence ID" value="NZ_CP087164.1"/>
</dbReference>
<feature type="domain" description="VOC" evidence="2">
    <location>
        <begin position="2"/>
        <end position="117"/>
    </location>
</feature>
<dbReference type="Gene3D" id="3.10.180.10">
    <property type="entry name" value="2,3-Dihydroxybiphenyl 1,2-Dioxygenase, domain 1"/>
    <property type="match status" value="2"/>
</dbReference>
<evidence type="ECO:0000256" key="1">
    <source>
        <dbReference type="SAM" id="MobiDB-lite"/>
    </source>
</evidence>
<gene>
    <name evidence="3" type="primary">catE_1</name>
    <name evidence="3" type="ORF">DSM104329_00827</name>
</gene>
<dbReference type="Pfam" id="PF22677">
    <property type="entry name" value="Ble-like_N"/>
    <property type="match status" value="1"/>
</dbReference>
<protein>
    <submittedName>
        <fullName evidence="3">Catechol-2,3-dioxygenase</fullName>
        <ecNumber evidence="3">1.13.11.2</ecNumber>
    </submittedName>
</protein>
<dbReference type="InterPro" id="IPR053863">
    <property type="entry name" value="Glyoxy/Ble-like_N"/>
</dbReference>
<feature type="compositionally biased region" description="Low complexity" evidence="1">
    <location>
        <begin position="254"/>
        <end position="269"/>
    </location>
</feature>
<feature type="region of interest" description="Disordered" evidence="1">
    <location>
        <begin position="237"/>
        <end position="269"/>
    </location>
</feature>
<reference evidence="3" key="1">
    <citation type="journal article" date="2022" name="Int. J. Syst. Evol. Microbiol.">
        <title>Pseudomonas aegrilactucae sp. nov. and Pseudomonas morbosilactucae sp. nov., pathogens causing bacterial rot of lettuce in Japan.</title>
        <authorList>
            <person name="Sawada H."/>
            <person name="Fujikawa T."/>
            <person name="Satou M."/>
        </authorList>
    </citation>
    <scope>NUCLEOTIDE SEQUENCE</scope>
    <source>
        <strain evidence="3">0166_1</strain>
    </source>
</reference>
<dbReference type="InterPro" id="IPR037523">
    <property type="entry name" value="VOC_core"/>
</dbReference>
<dbReference type="EC" id="1.13.11.2" evidence="3"/>
<dbReference type="PANTHER" id="PTHR43279:SF1">
    <property type="entry name" value="CATECHOL-2,3-DIOXYGENASE"/>
    <property type="match status" value="1"/>
</dbReference>
<dbReference type="AlphaFoldDB" id="A0A9E6XU23"/>
<dbReference type="InterPro" id="IPR004360">
    <property type="entry name" value="Glyas_Fos-R_dOase_dom"/>
</dbReference>
<dbReference type="EMBL" id="CP087164">
    <property type="protein sequence ID" value="UGS34449.1"/>
    <property type="molecule type" value="Genomic_DNA"/>
</dbReference>
<keyword evidence="3" id="KW-0560">Oxidoreductase</keyword>
<dbReference type="Proteomes" id="UP001162834">
    <property type="component" value="Chromosome"/>
</dbReference>
<dbReference type="InterPro" id="IPR029068">
    <property type="entry name" value="Glyas_Bleomycin-R_OHBP_Dase"/>
</dbReference>
<name>A0A9E6XU23_9ACTN</name>
<evidence type="ECO:0000313" key="4">
    <source>
        <dbReference type="Proteomes" id="UP001162834"/>
    </source>
</evidence>
<keyword evidence="4" id="KW-1185">Reference proteome</keyword>
<dbReference type="PANTHER" id="PTHR43279">
    <property type="entry name" value="CATECHOL-2,3-DIOXYGENASE"/>
    <property type="match status" value="1"/>
</dbReference>
<evidence type="ECO:0000313" key="3">
    <source>
        <dbReference type="EMBL" id="UGS34449.1"/>
    </source>
</evidence>
<dbReference type="KEGG" id="sbae:DSM104329_00827"/>
<dbReference type="SUPFAM" id="SSF54593">
    <property type="entry name" value="Glyoxalase/Bleomycin resistance protein/Dihydroxybiphenyl dioxygenase"/>
    <property type="match status" value="2"/>
</dbReference>
<evidence type="ECO:0000259" key="2">
    <source>
        <dbReference type="PROSITE" id="PS51819"/>
    </source>
</evidence>
<sequence>MNLGPASLTITNLDRSVAFYQDVIGLQVHRGTDAGAVLGAGAADLLELVEEPAARPAGRHAGLYHLALLHDSREELARAVQRLVVTRTPIDGASDHGVSEAIYLPDPDGNGLELYADRPRDQWPPPGPGERVGMYTQPLDLQALYGLVAEDEPVRHASPGFRVGHVHLHVSDLEAAVAHYQDTLGLELMVRMPSAAFLSWDGYHHHLGLNTWRGVGIPPVPADAVGLRHFTVVDRDGEPRELADPSGNRALVQASSPASQAMSSFSTAG</sequence>
<dbReference type="GO" id="GO:0018577">
    <property type="term" value="F:catechol 2,3-dioxygenase activity"/>
    <property type="evidence" value="ECO:0007669"/>
    <property type="project" value="UniProtKB-EC"/>
</dbReference>
<dbReference type="PROSITE" id="PS51819">
    <property type="entry name" value="VOC"/>
    <property type="match status" value="1"/>
</dbReference>
<dbReference type="Pfam" id="PF00903">
    <property type="entry name" value="Glyoxalase"/>
    <property type="match status" value="1"/>
</dbReference>